<proteinExistence type="predicted"/>
<accession>A0A3S9P4B7</accession>
<gene>
    <name evidence="2" type="ORF">EI427_12255</name>
</gene>
<keyword evidence="3" id="KW-1185">Reference proteome</keyword>
<dbReference type="SUPFAM" id="SSF48452">
    <property type="entry name" value="TPR-like"/>
    <property type="match status" value="1"/>
</dbReference>
<dbReference type="EMBL" id="CP034562">
    <property type="protein sequence ID" value="AZQ62984.1"/>
    <property type="molecule type" value="Genomic_DNA"/>
</dbReference>
<sequence length="140" mass="16168">MKYRVIKHLFLSFTLIFILFTSSTLSASTHHGKQDKVTSKKNNSEKEEWLHYANSARQCIETSNLMDALELIDISIEINKNSTNLEIKGDYYTSMGNLTKAFEHYQLAIQHFNNNGYNNIMLKALHNKVNLTKNALTIRK</sequence>
<evidence type="ECO:0000313" key="3">
    <source>
        <dbReference type="Proteomes" id="UP000267268"/>
    </source>
</evidence>
<feature type="signal peptide" evidence="1">
    <location>
        <begin position="1"/>
        <end position="27"/>
    </location>
</feature>
<evidence type="ECO:0008006" key="4">
    <source>
        <dbReference type="Google" id="ProtNLM"/>
    </source>
</evidence>
<protein>
    <recommendedName>
        <fullName evidence="4">Tetratricopeptide repeat protein</fullName>
    </recommendedName>
</protein>
<keyword evidence="1" id="KW-0732">Signal</keyword>
<dbReference type="Proteomes" id="UP000267268">
    <property type="component" value="Chromosome 1"/>
</dbReference>
<evidence type="ECO:0000256" key="1">
    <source>
        <dbReference type="SAM" id="SignalP"/>
    </source>
</evidence>
<dbReference type="AlphaFoldDB" id="A0A3S9P4B7"/>
<feature type="chain" id="PRO_5018989010" description="Tetratricopeptide repeat protein" evidence="1">
    <location>
        <begin position="28"/>
        <end position="140"/>
    </location>
</feature>
<dbReference type="Gene3D" id="1.25.40.10">
    <property type="entry name" value="Tetratricopeptide repeat domain"/>
    <property type="match status" value="1"/>
</dbReference>
<organism evidence="2 3">
    <name type="scientific">Flammeovirga pectinis</name>
    <dbReference type="NCBI Taxonomy" id="2494373"/>
    <lineage>
        <taxon>Bacteria</taxon>
        <taxon>Pseudomonadati</taxon>
        <taxon>Bacteroidota</taxon>
        <taxon>Cytophagia</taxon>
        <taxon>Cytophagales</taxon>
        <taxon>Flammeovirgaceae</taxon>
        <taxon>Flammeovirga</taxon>
    </lineage>
</organism>
<dbReference type="InterPro" id="IPR011990">
    <property type="entry name" value="TPR-like_helical_dom_sf"/>
</dbReference>
<dbReference type="RefSeq" id="WP_126615031.1">
    <property type="nucleotide sequence ID" value="NZ_CP034562.1"/>
</dbReference>
<evidence type="ECO:0000313" key="2">
    <source>
        <dbReference type="EMBL" id="AZQ62984.1"/>
    </source>
</evidence>
<dbReference type="OrthoDB" id="983062at2"/>
<dbReference type="KEGG" id="fll:EI427_12255"/>
<name>A0A3S9P4B7_9BACT</name>
<reference evidence="2 3" key="1">
    <citation type="submission" date="2018-12" db="EMBL/GenBank/DDBJ databases">
        <title>Flammeovirga pectinis sp. nov., isolated from the gut of the Korean scallop, Patinopecten yessoensis.</title>
        <authorList>
            <person name="Bae J.-W."/>
            <person name="Jeong Y.-S."/>
            <person name="Kang W."/>
        </authorList>
    </citation>
    <scope>NUCLEOTIDE SEQUENCE [LARGE SCALE GENOMIC DNA]</scope>
    <source>
        <strain evidence="2 3">L12M1</strain>
    </source>
</reference>